<sequence>MFNVLTRVVTASQLAGLRKFCIKTAESRVKSSYTNAKIGQPTFETHSHLLSEGEITPLITRNEYQLRRSNLVQSLLTSAAKNGQPRKNHLIVIPAASKQYMSDKIPYVFRQNTDFLYLVGCQEPDCCLVITISDTGVHDSILFTRDKDEHAELWDGPRTHPEDAAAFFSVDQSLPMKELEKFLHSFKKSHKDSILWYDFMTPIHQNLHNIIVGFMAEFGNKKWENPKSLLHHLRLYKSPAEIALLQKACDITAQAFIETMSCSKPGIGENQLFAKVDYECRMRGADFLAYPPVVAGGNRATIIHYINNNQLVHENEMVLMDAGCEYHGYASDVTRTWPVNGKFTAEQRQIYEVVYCVHQELIELCGKFPSLDTLFESMCFLLGKRLQENGLLGIQPSNAYLMKAAYQLCPHHVSHYLGMDIHDTPSVSRSTKIEPGMVITIEPGIYVNAKSKLLPKEYRGLGIRIEDDVLITVNGPVVLSRKCPKHIDEIEKIVSGGSL</sequence>
<dbReference type="PANTHER" id="PTHR43226:SF4">
    <property type="entry name" value="XAA-PRO AMINOPEPTIDASE 3"/>
    <property type="match status" value="1"/>
</dbReference>
<dbReference type="PANTHER" id="PTHR43226">
    <property type="entry name" value="XAA-PRO AMINOPEPTIDASE 3"/>
    <property type="match status" value="1"/>
</dbReference>
<dbReference type="InterPro" id="IPR052433">
    <property type="entry name" value="X-Pro_dipept-like"/>
</dbReference>
<protein>
    <recommendedName>
        <fullName evidence="6">Aminopeptidase P N-terminal domain-containing protein</fullName>
    </recommendedName>
</protein>
<dbReference type="SMART" id="SM01011">
    <property type="entry name" value="AMP_N"/>
    <property type="match status" value="1"/>
</dbReference>
<comment type="cofactor">
    <cofactor evidence="1">
        <name>Mn(2+)</name>
        <dbReference type="ChEBI" id="CHEBI:29035"/>
    </cofactor>
</comment>
<dbReference type="Proteomes" id="UP001153737">
    <property type="component" value="Chromosome 12"/>
</dbReference>
<evidence type="ECO:0000313" key="8">
    <source>
        <dbReference type="Proteomes" id="UP001153737"/>
    </source>
</evidence>
<evidence type="ECO:0000313" key="7">
    <source>
        <dbReference type="EMBL" id="CAH1119310.1"/>
    </source>
</evidence>
<organism evidence="7 8">
    <name type="scientific">Phaedon cochleariae</name>
    <name type="common">Mustard beetle</name>
    <dbReference type="NCBI Taxonomy" id="80249"/>
    <lineage>
        <taxon>Eukaryota</taxon>
        <taxon>Metazoa</taxon>
        <taxon>Ecdysozoa</taxon>
        <taxon>Arthropoda</taxon>
        <taxon>Hexapoda</taxon>
        <taxon>Insecta</taxon>
        <taxon>Pterygota</taxon>
        <taxon>Neoptera</taxon>
        <taxon>Endopterygota</taxon>
        <taxon>Coleoptera</taxon>
        <taxon>Polyphaga</taxon>
        <taxon>Cucujiformia</taxon>
        <taxon>Chrysomeloidea</taxon>
        <taxon>Chrysomelidae</taxon>
        <taxon>Chrysomelinae</taxon>
        <taxon>Chrysomelini</taxon>
        <taxon>Phaedon</taxon>
    </lineage>
</organism>
<dbReference type="SUPFAM" id="SSF55920">
    <property type="entry name" value="Creatinase/aminopeptidase"/>
    <property type="match status" value="1"/>
</dbReference>
<evidence type="ECO:0000256" key="2">
    <source>
        <dbReference type="ARBA" id="ARBA00008766"/>
    </source>
</evidence>
<reference evidence="7" key="1">
    <citation type="submission" date="2022-01" db="EMBL/GenBank/DDBJ databases">
        <authorList>
            <person name="King R."/>
        </authorList>
    </citation>
    <scope>NUCLEOTIDE SEQUENCE</scope>
</reference>
<dbReference type="GO" id="GO:0030145">
    <property type="term" value="F:manganese ion binding"/>
    <property type="evidence" value="ECO:0007669"/>
    <property type="project" value="InterPro"/>
</dbReference>
<dbReference type="Gene3D" id="3.90.230.10">
    <property type="entry name" value="Creatinase/methionine aminopeptidase superfamily"/>
    <property type="match status" value="1"/>
</dbReference>
<dbReference type="EMBL" id="OU896718">
    <property type="protein sequence ID" value="CAH1119310.1"/>
    <property type="molecule type" value="Genomic_DNA"/>
</dbReference>
<dbReference type="SUPFAM" id="SSF53092">
    <property type="entry name" value="Creatinase/prolidase N-terminal domain"/>
    <property type="match status" value="1"/>
</dbReference>
<keyword evidence="3" id="KW-0479">Metal-binding</keyword>
<evidence type="ECO:0000259" key="6">
    <source>
        <dbReference type="SMART" id="SM01011"/>
    </source>
</evidence>
<keyword evidence="4" id="KW-0378">Hydrolase</keyword>
<dbReference type="GO" id="GO:0070006">
    <property type="term" value="F:metalloaminopeptidase activity"/>
    <property type="evidence" value="ECO:0007669"/>
    <property type="project" value="InterPro"/>
</dbReference>
<dbReference type="Pfam" id="PF00557">
    <property type="entry name" value="Peptidase_M24"/>
    <property type="match status" value="1"/>
</dbReference>
<proteinExistence type="inferred from homology"/>
<evidence type="ECO:0000256" key="4">
    <source>
        <dbReference type="ARBA" id="ARBA00022801"/>
    </source>
</evidence>
<dbReference type="InterPro" id="IPR029149">
    <property type="entry name" value="Creatin/AminoP/Spt16_N"/>
</dbReference>
<evidence type="ECO:0000256" key="5">
    <source>
        <dbReference type="ARBA" id="ARBA00023211"/>
    </source>
</evidence>
<comment type="similarity">
    <text evidence="2">Belongs to the peptidase M24B family.</text>
</comment>
<dbReference type="Pfam" id="PF05195">
    <property type="entry name" value="AMP_N"/>
    <property type="match status" value="1"/>
</dbReference>
<name>A0A9P0DFH0_PHACE</name>
<dbReference type="CDD" id="cd01087">
    <property type="entry name" value="Prolidase"/>
    <property type="match status" value="1"/>
</dbReference>
<dbReference type="GO" id="GO:0006508">
    <property type="term" value="P:proteolysis"/>
    <property type="evidence" value="ECO:0007669"/>
    <property type="project" value="TreeGrafter"/>
</dbReference>
<dbReference type="InterPro" id="IPR000994">
    <property type="entry name" value="Pept_M24"/>
</dbReference>
<dbReference type="InterPro" id="IPR007865">
    <property type="entry name" value="Aminopep_P_N"/>
</dbReference>
<reference evidence="7" key="2">
    <citation type="submission" date="2022-10" db="EMBL/GenBank/DDBJ databases">
        <authorList>
            <consortium name="ENA_rothamsted_submissions"/>
            <consortium name="culmorum"/>
            <person name="King R."/>
        </authorList>
    </citation>
    <scope>NUCLEOTIDE SEQUENCE</scope>
</reference>
<dbReference type="OrthoDB" id="4215474at2759"/>
<evidence type="ECO:0000256" key="1">
    <source>
        <dbReference type="ARBA" id="ARBA00001936"/>
    </source>
</evidence>
<dbReference type="GO" id="GO:0005739">
    <property type="term" value="C:mitochondrion"/>
    <property type="evidence" value="ECO:0007669"/>
    <property type="project" value="TreeGrafter"/>
</dbReference>
<dbReference type="AlphaFoldDB" id="A0A9P0DFH0"/>
<feature type="domain" description="Aminopeptidase P N-terminal" evidence="6">
    <location>
        <begin position="59"/>
        <end position="205"/>
    </location>
</feature>
<dbReference type="Gene3D" id="3.40.350.10">
    <property type="entry name" value="Creatinase/prolidase N-terminal domain"/>
    <property type="match status" value="1"/>
</dbReference>
<evidence type="ECO:0000256" key="3">
    <source>
        <dbReference type="ARBA" id="ARBA00022723"/>
    </source>
</evidence>
<dbReference type="InterPro" id="IPR036005">
    <property type="entry name" value="Creatinase/aminopeptidase-like"/>
</dbReference>
<keyword evidence="5" id="KW-0464">Manganese</keyword>
<keyword evidence="8" id="KW-1185">Reference proteome</keyword>
<accession>A0A9P0DFH0</accession>
<gene>
    <name evidence="7" type="ORF">PHAECO_LOCUS3214</name>
</gene>